<dbReference type="RefSeq" id="WP_206939128.1">
    <property type="nucleotide sequence ID" value="NZ_JAFLNF010000002.1"/>
</dbReference>
<dbReference type="PIRSF" id="PIRSF000883">
    <property type="entry name" value="Pesterase_MJ0912"/>
    <property type="match status" value="1"/>
</dbReference>
<accession>A0A939EPW5</accession>
<comment type="similarity">
    <text evidence="1">Belongs to the metallophosphoesterase superfamily. YfcE family.</text>
</comment>
<dbReference type="InterPro" id="IPR050126">
    <property type="entry name" value="Ap4A_hydrolase"/>
</dbReference>
<evidence type="ECO:0000313" key="4">
    <source>
        <dbReference type="Proteomes" id="UP000664779"/>
    </source>
</evidence>
<dbReference type="GO" id="GO:0005737">
    <property type="term" value="C:cytoplasm"/>
    <property type="evidence" value="ECO:0007669"/>
    <property type="project" value="TreeGrafter"/>
</dbReference>
<reference evidence="3" key="1">
    <citation type="submission" date="2021-03" db="EMBL/GenBank/DDBJ databases">
        <title>Roseibium sp. CAU 1637 isolated from Incheon.</title>
        <authorList>
            <person name="Kim W."/>
        </authorList>
    </citation>
    <scope>NUCLEOTIDE SEQUENCE</scope>
    <source>
        <strain evidence="3">CAU 1637</strain>
    </source>
</reference>
<dbReference type="CDD" id="cd00838">
    <property type="entry name" value="MPP_superfamily"/>
    <property type="match status" value="1"/>
</dbReference>
<dbReference type="InterPro" id="IPR029052">
    <property type="entry name" value="Metallo-depent_PP-like"/>
</dbReference>
<dbReference type="Pfam" id="PF12850">
    <property type="entry name" value="Metallophos_2"/>
    <property type="match status" value="1"/>
</dbReference>
<dbReference type="PANTHER" id="PTHR42850">
    <property type="entry name" value="METALLOPHOSPHOESTERASE"/>
    <property type="match status" value="1"/>
</dbReference>
<dbReference type="AlphaFoldDB" id="A0A939EPW5"/>
<dbReference type="InterPro" id="IPR011152">
    <property type="entry name" value="Pesterase_MJ0912"/>
</dbReference>
<proteinExistence type="inferred from homology"/>
<gene>
    <name evidence="3" type="ORF">J0X15_06855</name>
</gene>
<sequence>MKIAVVADIHGNLPALEAVIADLSTERPDQVVNLGDCVSGPLWPDETGRLLMQRDWPTVRGNHDRVAVGPKVPASNRTDHFTQAHLSEDVTQWLRLLPQVIQLTEEITLFHATPEVDDLYLTETVIDGRGVLSSVEEIDNRLAGATAAPLLLCGHTHIPRLLTLPHGQTIFNPGSVGCPAYSDALPSPHVMEAGSPHCRYGFLEFSSTGWVFTHKSIAYDWHAAESRARTCERPDWADALKHGVLH</sequence>
<evidence type="ECO:0000313" key="3">
    <source>
        <dbReference type="EMBL" id="MBO0344929.1"/>
    </source>
</evidence>
<keyword evidence="4" id="KW-1185">Reference proteome</keyword>
<protein>
    <submittedName>
        <fullName evidence="3">Metallophosphoesterase family protein</fullName>
    </submittedName>
</protein>
<dbReference type="InterPro" id="IPR024654">
    <property type="entry name" value="Calcineurin-like_PHP_lpxH"/>
</dbReference>
<dbReference type="EMBL" id="JAFLNF010000002">
    <property type="protein sequence ID" value="MBO0344929.1"/>
    <property type="molecule type" value="Genomic_DNA"/>
</dbReference>
<evidence type="ECO:0000259" key="2">
    <source>
        <dbReference type="Pfam" id="PF12850"/>
    </source>
</evidence>
<dbReference type="Gene3D" id="3.60.21.10">
    <property type="match status" value="1"/>
</dbReference>
<organism evidence="3 4">
    <name type="scientific">Roseibium limicola</name>
    <dbReference type="NCBI Taxonomy" id="2816037"/>
    <lineage>
        <taxon>Bacteria</taxon>
        <taxon>Pseudomonadati</taxon>
        <taxon>Pseudomonadota</taxon>
        <taxon>Alphaproteobacteria</taxon>
        <taxon>Hyphomicrobiales</taxon>
        <taxon>Stappiaceae</taxon>
        <taxon>Roseibium</taxon>
    </lineage>
</organism>
<evidence type="ECO:0000256" key="1">
    <source>
        <dbReference type="ARBA" id="ARBA00008950"/>
    </source>
</evidence>
<comment type="caution">
    <text evidence="3">The sequence shown here is derived from an EMBL/GenBank/DDBJ whole genome shotgun (WGS) entry which is preliminary data.</text>
</comment>
<name>A0A939EPW5_9HYPH</name>
<dbReference type="SUPFAM" id="SSF56300">
    <property type="entry name" value="Metallo-dependent phosphatases"/>
    <property type="match status" value="1"/>
</dbReference>
<feature type="domain" description="Calcineurin-like phosphoesterase" evidence="2">
    <location>
        <begin position="1"/>
        <end position="180"/>
    </location>
</feature>
<dbReference type="PANTHER" id="PTHR42850:SF2">
    <property type="entry name" value="BLL5683 PROTEIN"/>
    <property type="match status" value="1"/>
</dbReference>
<dbReference type="Proteomes" id="UP000664779">
    <property type="component" value="Unassembled WGS sequence"/>
</dbReference>
<dbReference type="GO" id="GO:0016791">
    <property type="term" value="F:phosphatase activity"/>
    <property type="evidence" value="ECO:0007669"/>
    <property type="project" value="TreeGrafter"/>
</dbReference>